<dbReference type="Proteomes" id="UP001151529">
    <property type="component" value="Chromosome 1"/>
</dbReference>
<dbReference type="SUPFAM" id="SSF56219">
    <property type="entry name" value="DNase I-like"/>
    <property type="match status" value="1"/>
</dbReference>
<name>A0A9Q0YYU2_SALVM</name>
<dbReference type="InterPro" id="IPR036691">
    <property type="entry name" value="Endo/exonu/phosph_ase_sf"/>
</dbReference>
<reference evidence="3" key="2">
    <citation type="journal article" date="2023" name="Int. J. Mol. Sci.">
        <title>De Novo Assembly and Annotation of 11 Diverse Shrub Willow (Salix) Genomes Reveals Novel Gene Organization in Sex-Linked Regions.</title>
        <authorList>
            <person name="Hyden B."/>
            <person name="Feng K."/>
            <person name="Yates T.B."/>
            <person name="Jawdy S."/>
            <person name="Cereghino C."/>
            <person name="Smart L.B."/>
            <person name="Muchero W."/>
        </authorList>
    </citation>
    <scope>NUCLEOTIDE SEQUENCE [LARGE SCALE GENOMIC DNA]</scope>
    <source>
        <tissue evidence="3">Shoot tip</tissue>
    </source>
</reference>
<evidence type="ECO:0000259" key="2">
    <source>
        <dbReference type="Pfam" id="PF14111"/>
    </source>
</evidence>
<feature type="region of interest" description="Disordered" evidence="1">
    <location>
        <begin position="161"/>
        <end position="280"/>
    </location>
</feature>
<dbReference type="PANTHER" id="PTHR31286:SF99">
    <property type="entry name" value="DUF4283 DOMAIN-CONTAINING PROTEIN"/>
    <property type="match status" value="1"/>
</dbReference>
<evidence type="ECO:0000256" key="1">
    <source>
        <dbReference type="SAM" id="MobiDB-lite"/>
    </source>
</evidence>
<feature type="compositionally biased region" description="Polar residues" evidence="1">
    <location>
        <begin position="192"/>
        <end position="206"/>
    </location>
</feature>
<accession>A0A9Q0YYU2</accession>
<proteinExistence type="predicted"/>
<dbReference type="OrthoDB" id="1001388at2759"/>
<dbReference type="EMBL" id="JAPFFL010000007">
    <property type="protein sequence ID" value="KAJ6714928.1"/>
    <property type="molecule type" value="Genomic_DNA"/>
</dbReference>
<feature type="domain" description="DUF4283" evidence="2">
    <location>
        <begin position="1"/>
        <end position="44"/>
    </location>
</feature>
<dbReference type="PANTHER" id="PTHR31286">
    <property type="entry name" value="GLYCINE-RICH CELL WALL STRUCTURAL PROTEIN 1.8-LIKE"/>
    <property type="match status" value="1"/>
</dbReference>
<organism evidence="3 4">
    <name type="scientific">Salix viminalis</name>
    <name type="common">Common osier</name>
    <name type="synonym">Basket willow</name>
    <dbReference type="NCBI Taxonomy" id="40686"/>
    <lineage>
        <taxon>Eukaryota</taxon>
        <taxon>Viridiplantae</taxon>
        <taxon>Streptophyta</taxon>
        <taxon>Embryophyta</taxon>
        <taxon>Tracheophyta</taxon>
        <taxon>Spermatophyta</taxon>
        <taxon>Magnoliopsida</taxon>
        <taxon>eudicotyledons</taxon>
        <taxon>Gunneridae</taxon>
        <taxon>Pentapetalae</taxon>
        <taxon>rosids</taxon>
        <taxon>fabids</taxon>
        <taxon>Malpighiales</taxon>
        <taxon>Salicaceae</taxon>
        <taxon>Saliceae</taxon>
        <taxon>Salix</taxon>
    </lineage>
</organism>
<feature type="compositionally biased region" description="Polar residues" evidence="1">
    <location>
        <begin position="223"/>
        <end position="242"/>
    </location>
</feature>
<reference evidence="3" key="1">
    <citation type="submission" date="2022-11" db="EMBL/GenBank/DDBJ databases">
        <authorList>
            <person name="Hyden B.L."/>
            <person name="Feng K."/>
            <person name="Yates T."/>
            <person name="Jawdy S."/>
            <person name="Smart L.B."/>
            <person name="Muchero W."/>
        </authorList>
    </citation>
    <scope>NUCLEOTIDE SEQUENCE</scope>
    <source>
        <tissue evidence="3">Shoot tip</tissue>
    </source>
</reference>
<dbReference type="InterPro" id="IPR025558">
    <property type="entry name" value="DUF4283"/>
</dbReference>
<evidence type="ECO:0000313" key="3">
    <source>
        <dbReference type="EMBL" id="KAJ6714928.1"/>
    </source>
</evidence>
<dbReference type="Pfam" id="PF14111">
    <property type="entry name" value="DUF4283"/>
    <property type="match status" value="1"/>
</dbReference>
<feature type="compositionally biased region" description="Basic and acidic residues" evidence="1">
    <location>
        <begin position="244"/>
        <end position="265"/>
    </location>
</feature>
<comment type="caution">
    <text evidence="3">The sequence shown here is derived from an EMBL/GenBank/DDBJ whole genome shotgun (WGS) entry which is preliminary data.</text>
</comment>
<gene>
    <name evidence="3" type="ORF">OIU85_026435</name>
</gene>
<sequence>MADGFLIFRFATEETVLEVIEKGPWMIGGKNIILQKWTPKFQFDRSRISALPVWVRLRGLPLPLWTKEGLSMVASMLGKPLSCNEKTISCCRLDYARLCVELDARLPFVHKFEVESPITEEPQLVRVEYEWKPPRCMKCHSFGHNYSPQTEHIPTNKLREEEMQMEEPTEPAKGRSHPRNPNPNQEKEMSVVQATNNHTGSTSSAPKTKKITTDTQGKENKRQPNVTLNSTSCMTPPLSTSNKHGKEPLIQVHHEVGEKEDEATSKHQSRPSTSDDDPLLQTMTVRKKKGGPEEGKGGQGPLKVLVPNNTNNFMIILGSWNIRGLNSRYKQKIVQQWVAKNNLELIGILEPRFQLANNEAVQTGLGLQGWNFISSYGQNSKCRILLGWNPQRVSLQMVNLNTQWVTCDVVSLSDSRCIRVTMVYALNTPAERTTLWQYLLSQQAMCGDDPWVVLGHFNGTISTEDRHGGDTNWYGHMDDFPNCINQDELLQISAKGLHFTWHNGQQNEATILRKLDWAFANRRLLLEWPQAAWATETHGNTISRLTTKLRVMKGHLSNLHRKHTNHIFLRVKQAQERWQEAQMGMEANPNDLSLSIRERDACKLYNALRKVEESLYKQRSKVQWLKLGDKNTTFFHHSVLHRRHRNAIHSLRKEDGVEERDREELGKMAASHFKDILSTNPQESLGSMAHLYPSTITPAEGDTLQ</sequence>
<keyword evidence="4" id="KW-1185">Reference proteome</keyword>
<feature type="region of interest" description="Disordered" evidence="1">
    <location>
        <begin position="285"/>
        <end position="304"/>
    </location>
</feature>
<protein>
    <submittedName>
        <fullName evidence="3">GLYCINE-RICH CELL WALL STRUCTURAL PROTEIN 1.8-LIKE</fullName>
    </submittedName>
</protein>
<dbReference type="AlphaFoldDB" id="A0A9Q0YYU2"/>
<dbReference type="Gene3D" id="3.60.10.10">
    <property type="entry name" value="Endonuclease/exonuclease/phosphatase"/>
    <property type="match status" value="1"/>
</dbReference>
<evidence type="ECO:0000313" key="4">
    <source>
        <dbReference type="Proteomes" id="UP001151529"/>
    </source>
</evidence>
<dbReference type="InterPro" id="IPR040256">
    <property type="entry name" value="At4g02000-like"/>
</dbReference>